<feature type="non-terminal residue" evidence="1">
    <location>
        <position position="1"/>
    </location>
</feature>
<gene>
    <name evidence="1" type="ORF">S01H4_65465</name>
</gene>
<proteinExistence type="predicted"/>
<dbReference type="AlphaFoldDB" id="X1DXT2"/>
<name>X1DXT2_9ZZZZ</name>
<reference evidence="1" key="1">
    <citation type="journal article" date="2014" name="Front. Microbiol.">
        <title>High frequency of phylogenetically diverse reductive dehalogenase-homologous genes in deep subseafloor sedimentary metagenomes.</title>
        <authorList>
            <person name="Kawai M."/>
            <person name="Futagami T."/>
            <person name="Toyoda A."/>
            <person name="Takaki Y."/>
            <person name="Nishi S."/>
            <person name="Hori S."/>
            <person name="Arai W."/>
            <person name="Tsubouchi T."/>
            <person name="Morono Y."/>
            <person name="Uchiyama I."/>
            <person name="Ito T."/>
            <person name="Fujiyama A."/>
            <person name="Inagaki F."/>
            <person name="Takami H."/>
        </authorList>
    </citation>
    <scope>NUCLEOTIDE SEQUENCE</scope>
    <source>
        <strain evidence="1">Expedition CK06-06</strain>
    </source>
</reference>
<dbReference type="EMBL" id="BART01040075">
    <property type="protein sequence ID" value="GAH25846.1"/>
    <property type="molecule type" value="Genomic_DNA"/>
</dbReference>
<accession>X1DXT2</accession>
<protein>
    <submittedName>
        <fullName evidence="1">Uncharacterized protein</fullName>
    </submittedName>
</protein>
<evidence type="ECO:0000313" key="1">
    <source>
        <dbReference type="EMBL" id="GAH25846.1"/>
    </source>
</evidence>
<sequence>TIRHYPDELEFTISVDERLEFIEMIDKYKVQFIQDNHDDGSMTVRLVKTKVDDEAEDES</sequence>
<organism evidence="1">
    <name type="scientific">marine sediment metagenome</name>
    <dbReference type="NCBI Taxonomy" id="412755"/>
    <lineage>
        <taxon>unclassified sequences</taxon>
        <taxon>metagenomes</taxon>
        <taxon>ecological metagenomes</taxon>
    </lineage>
</organism>
<comment type="caution">
    <text evidence="1">The sequence shown here is derived from an EMBL/GenBank/DDBJ whole genome shotgun (WGS) entry which is preliminary data.</text>
</comment>